<evidence type="ECO:0000256" key="1">
    <source>
        <dbReference type="ARBA" id="ARBA00022737"/>
    </source>
</evidence>
<dbReference type="PANTHER" id="PTHR44943:SF8">
    <property type="entry name" value="TPR REPEAT-CONTAINING PROTEIN MJ0263"/>
    <property type="match status" value="1"/>
</dbReference>
<dbReference type="EMBL" id="JAACJJ010000014">
    <property type="protein sequence ID" value="KAF5327863.1"/>
    <property type="molecule type" value="Genomic_DNA"/>
</dbReference>
<sequence>MDPLSVTLAVITLATAIKDMAELGQKIHESFAKVSSNFKKAQCVAEDIKEMVDEIKVFYEDHKDTLDKMKDFRLALVDLLAKFRSFVASILPLLPQTGGRIRDRLTRTWAAWRNNNKVEGRILDLQREIVKVMRRHMMKSAMRAEVKLETIHRDTSRGITQGLEVLQVVQRNVSAIAAVTVPHRLCEPSGTCSDEFTRNIIMFAQSSRSTSLPMRRTPNVITEEVATTVYIKVQINSIAMLIEKMLMLPQGVSASKRITTFRLIPMHKEASMGITHLQHHVVHRVTAISDLLNISSIHIISIEDGARALNQLSAGLDTLCMVPESILVGTWAIMLARLLVAASGGHHFAAVLALYLLNQSRKYYYSGNKIQSLQAIEEACTITQNLRNQHTRNFNIEKLYSDVLLQYARLVNKRESIKMSAEAIQVLEDILNIRGSTQLTLHEKTEMVVQPNSSILDRLSFSAPSITALASYAQALQSLATCMFSDGHHESALGLVRLAIAMRRKMVSIYGQEHRVSLATAMSTLVHSKSATLIPTEELVGIADECAQLLRELAENNPPYYARELVSTLWVKAKALQKLDRDTEAIAAWEEVASIAGQIVQDSAMCAQALGKLSRQFRRLKRHEDAVRTGTLAITTYHEAAETRAERYFYLSRDLRQLRRYKESVEAARTSVMLYRQLVISKPSGPWMGDLTKGLSDLAHCLAATGDYSAALIAWTESVSMLDNLVHTHTGESSDAIDRYRVTLDIHRRFCLILKNDEECLKVCSSTAQCLRQLLEIYPQNEGMTQSLLMAEFYNAYNMLRVGRLQDAEQYINNWLDKRSSKPEAISESTYATWHANMVRLKADVLDAQGCTKQALLTIQNLCDTVEVSVSTCRPTSTVIMDLLHHDALLQASLGHGEEALQVAEGALKRARDNKSKLIVGCLVWSLHGVAFIALLLHNYHCAFEAAQEGCNILTSPKGLEFDRTSERRSFIRPSLFAILSSAEANLGNCSTALEYASRAVDASLDIGDNKLYISATTAERYYMEARGNLAEILLATGDFTQARQICEERSVYFSKRIETRMGEYRELAPILRMLGILCCNEGRHEEGGAAAAKLSHIMKTLGSAFPSLQEQVKIRLRRQAKVPILKVLEDMTQRLDCGHQAEVVSLFAV</sequence>
<reference evidence="3 4" key="1">
    <citation type="journal article" date="2020" name="ISME J.">
        <title>Uncovering the hidden diversity of litter-decomposition mechanisms in mushroom-forming fungi.</title>
        <authorList>
            <person name="Floudas D."/>
            <person name="Bentzer J."/>
            <person name="Ahren D."/>
            <person name="Johansson T."/>
            <person name="Persson P."/>
            <person name="Tunlid A."/>
        </authorList>
    </citation>
    <scope>NUCLEOTIDE SEQUENCE [LARGE SCALE GENOMIC DNA]</scope>
    <source>
        <strain evidence="3 4">CBS 101986</strain>
    </source>
</reference>
<dbReference type="SUPFAM" id="SSF48452">
    <property type="entry name" value="TPR-like"/>
    <property type="match status" value="3"/>
</dbReference>
<keyword evidence="1" id="KW-0677">Repeat</keyword>
<dbReference type="Gene3D" id="1.25.40.10">
    <property type="entry name" value="Tetratricopeptide repeat domain"/>
    <property type="match status" value="3"/>
</dbReference>
<dbReference type="InterPro" id="IPR051685">
    <property type="entry name" value="Ycf3/AcsC/BcsC/TPR_MFPF"/>
</dbReference>
<evidence type="ECO:0000313" key="4">
    <source>
        <dbReference type="Proteomes" id="UP000567179"/>
    </source>
</evidence>
<dbReference type="PANTHER" id="PTHR44943">
    <property type="entry name" value="CELLULOSE SYNTHASE OPERON PROTEIN C"/>
    <property type="match status" value="1"/>
</dbReference>
<dbReference type="OrthoDB" id="3038309at2759"/>
<keyword evidence="4" id="KW-1185">Reference proteome</keyword>
<keyword evidence="2" id="KW-0802">TPR repeat</keyword>
<comment type="caution">
    <text evidence="3">The sequence shown here is derived from an EMBL/GenBank/DDBJ whole genome shotgun (WGS) entry which is preliminary data.</text>
</comment>
<dbReference type="AlphaFoldDB" id="A0A8H5BSQ1"/>
<proteinExistence type="predicted"/>
<dbReference type="InterPro" id="IPR019734">
    <property type="entry name" value="TPR_rpt"/>
</dbReference>
<evidence type="ECO:0000313" key="3">
    <source>
        <dbReference type="EMBL" id="KAF5327863.1"/>
    </source>
</evidence>
<protein>
    <submittedName>
        <fullName evidence="3">Uncharacterized protein</fullName>
    </submittedName>
</protein>
<evidence type="ECO:0000256" key="2">
    <source>
        <dbReference type="ARBA" id="ARBA00022803"/>
    </source>
</evidence>
<name>A0A8H5BSQ1_9AGAR</name>
<organism evidence="3 4">
    <name type="scientific">Psilocybe cf. subviscida</name>
    <dbReference type="NCBI Taxonomy" id="2480587"/>
    <lineage>
        <taxon>Eukaryota</taxon>
        <taxon>Fungi</taxon>
        <taxon>Dikarya</taxon>
        <taxon>Basidiomycota</taxon>
        <taxon>Agaricomycotina</taxon>
        <taxon>Agaricomycetes</taxon>
        <taxon>Agaricomycetidae</taxon>
        <taxon>Agaricales</taxon>
        <taxon>Agaricineae</taxon>
        <taxon>Strophariaceae</taxon>
        <taxon>Psilocybe</taxon>
    </lineage>
</organism>
<accession>A0A8H5BSQ1</accession>
<dbReference type="InterPro" id="IPR011990">
    <property type="entry name" value="TPR-like_helical_dom_sf"/>
</dbReference>
<dbReference type="SMART" id="SM00028">
    <property type="entry name" value="TPR"/>
    <property type="match status" value="6"/>
</dbReference>
<gene>
    <name evidence="3" type="ORF">D9619_004595</name>
</gene>
<dbReference type="Proteomes" id="UP000567179">
    <property type="component" value="Unassembled WGS sequence"/>
</dbReference>